<evidence type="ECO:0000313" key="3">
    <source>
        <dbReference type="Proteomes" id="UP000624709"/>
    </source>
</evidence>
<dbReference type="Proteomes" id="UP000624709">
    <property type="component" value="Unassembled WGS sequence"/>
</dbReference>
<feature type="chain" id="PRO_5046772583" description="Lipoprotein" evidence="1">
    <location>
        <begin position="24"/>
        <end position="223"/>
    </location>
</feature>
<gene>
    <name evidence="2" type="ORF">Apa02nite_090010</name>
</gene>
<name>A0ABQ4BQD8_9ACTN</name>
<sequence>MRSTRGAFCTAAIVAASVGLGTAACTGDDPSGDRAAPSSSSAAAPSLTFDEAYRKLPMDGTKDVPITWDLAGVPDTDEVLAARRGLAFMYWERQSTDWTPVIPIGRFVFTEAYYEKFLAPFAMSSAVEDPLIGPIWVKVMGVEPAGAGQATVTFCTDLGYWHHVEEKNFTVRQDRANLESYVLKNVESGDGEHHWLTDQLTDNDGSRKATYGPACTKWARHQH</sequence>
<protein>
    <recommendedName>
        <fullName evidence="4">Lipoprotein</fullName>
    </recommendedName>
</protein>
<evidence type="ECO:0000256" key="1">
    <source>
        <dbReference type="SAM" id="SignalP"/>
    </source>
</evidence>
<keyword evidence="3" id="KW-1185">Reference proteome</keyword>
<keyword evidence="1" id="KW-0732">Signal</keyword>
<dbReference type="EMBL" id="BOMS01000160">
    <property type="protein sequence ID" value="GIE72893.1"/>
    <property type="molecule type" value="Genomic_DNA"/>
</dbReference>
<dbReference type="PROSITE" id="PS51257">
    <property type="entry name" value="PROKAR_LIPOPROTEIN"/>
    <property type="match status" value="1"/>
</dbReference>
<evidence type="ECO:0000313" key="2">
    <source>
        <dbReference type="EMBL" id="GIE72893.1"/>
    </source>
</evidence>
<proteinExistence type="predicted"/>
<organism evidence="2 3">
    <name type="scientific">Actinoplanes palleronii</name>
    <dbReference type="NCBI Taxonomy" id="113570"/>
    <lineage>
        <taxon>Bacteria</taxon>
        <taxon>Bacillati</taxon>
        <taxon>Actinomycetota</taxon>
        <taxon>Actinomycetes</taxon>
        <taxon>Micromonosporales</taxon>
        <taxon>Micromonosporaceae</taxon>
        <taxon>Actinoplanes</taxon>
    </lineage>
</organism>
<dbReference type="RefSeq" id="WP_239165008.1">
    <property type="nucleotide sequence ID" value="NZ_BAAATY010000055.1"/>
</dbReference>
<reference evidence="2 3" key="1">
    <citation type="submission" date="2021-01" db="EMBL/GenBank/DDBJ databases">
        <title>Whole genome shotgun sequence of Actinoplanes palleronii NBRC 14916.</title>
        <authorList>
            <person name="Komaki H."/>
            <person name="Tamura T."/>
        </authorList>
    </citation>
    <scope>NUCLEOTIDE SEQUENCE [LARGE SCALE GENOMIC DNA]</scope>
    <source>
        <strain evidence="2 3">NBRC 14916</strain>
    </source>
</reference>
<comment type="caution">
    <text evidence="2">The sequence shown here is derived from an EMBL/GenBank/DDBJ whole genome shotgun (WGS) entry which is preliminary data.</text>
</comment>
<evidence type="ECO:0008006" key="4">
    <source>
        <dbReference type="Google" id="ProtNLM"/>
    </source>
</evidence>
<feature type="signal peptide" evidence="1">
    <location>
        <begin position="1"/>
        <end position="23"/>
    </location>
</feature>
<accession>A0ABQ4BQD8</accession>